<reference evidence="1" key="1">
    <citation type="submission" date="2022-01" db="EMBL/GenBank/DDBJ databases">
        <title>Novel species in genus Dyadobacter.</title>
        <authorList>
            <person name="Ma C."/>
        </authorList>
    </citation>
    <scope>NUCLEOTIDE SEQUENCE</scope>
    <source>
        <strain evidence="1">CY357</strain>
    </source>
</reference>
<protein>
    <submittedName>
        <fullName evidence="1">Uncharacterized protein</fullName>
    </submittedName>
</protein>
<dbReference type="AlphaFoldDB" id="A0A9X1TSK8"/>
<evidence type="ECO:0000313" key="2">
    <source>
        <dbReference type="Proteomes" id="UP001139411"/>
    </source>
</evidence>
<accession>A0A9X1TSK8</accession>
<proteinExistence type="predicted"/>
<evidence type="ECO:0000313" key="1">
    <source>
        <dbReference type="EMBL" id="MCF2499209.1"/>
    </source>
</evidence>
<gene>
    <name evidence="1" type="ORF">L0661_12875</name>
</gene>
<name>A0A9X1TSK8_9BACT</name>
<dbReference type="EMBL" id="JAKFFV010000007">
    <property type="protein sequence ID" value="MCF2499209.1"/>
    <property type="molecule type" value="Genomic_DNA"/>
</dbReference>
<dbReference type="RefSeq" id="WP_235178083.1">
    <property type="nucleotide sequence ID" value="NZ_JAKFFV010000007.1"/>
</dbReference>
<organism evidence="1 2">
    <name type="scientific">Dyadobacter chenhuakuii</name>
    <dbReference type="NCBI Taxonomy" id="2909339"/>
    <lineage>
        <taxon>Bacteria</taxon>
        <taxon>Pseudomonadati</taxon>
        <taxon>Bacteroidota</taxon>
        <taxon>Cytophagia</taxon>
        <taxon>Cytophagales</taxon>
        <taxon>Spirosomataceae</taxon>
        <taxon>Dyadobacter</taxon>
    </lineage>
</organism>
<dbReference type="Proteomes" id="UP001139411">
    <property type="component" value="Unassembled WGS sequence"/>
</dbReference>
<comment type="caution">
    <text evidence="1">The sequence shown here is derived from an EMBL/GenBank/DDBJ whole genome shotgun (WGS) entry which is preliminary data.</text>
</comment>
<sequence>MNAYRHLEEEFIETFFNGTDDFVFHGMTIVGNKSRRVIKKRIGGRGGFRVYFYAYISDSKLYLSYIYPKAGPEGKVSLNKQFETLIISETADAIQEDRLIVLTVSEKKVFFG</sequence>